<proteinExistence type="predicted"/>
<feature type="compositionally biased region" description="Low complexity" evidence="1">
    <location>
        <begin position="339"/>
        <end position="352"/>
    </location>
</feature>
<feature type="compositionally biased region" description="Polar residues" evidence="1">
    <location>
        <begin position="177"/>
        <end position="187"/>
    </location>
</feature>
<gene>
    <name evidence="2" type="ORF">CLEI1391_LOCUS16974</name>
</gene>
<evidence type="ECO:0000313" key="2">
    <source>
        <dbReference type="EMBL" id="CAD8692791.1"/>
    </source>
</evidence>
<feature type="region of interest" description="Disordered" evidence="1">
    <location>
        <begin position="298"/>
        <end position="382"/>
    </location>
</feature>
<sequence>MSAGEVHASGPQESSWVIPKIQKPGGVAVASAADLVESLTQPGMQLYHQYVNQYESKQEQALQKHKKLLAKTRKNARRQNVIQQAVASASASGFGDKRNAKQEDEEEEDSEDYSSDEEISRPSKGLVEFVQQLGNPGSEQPTELPVMPFWQQALKEQAGVSSPLSQSFSAAGKPLASASSVPHTSPAQAVPSPDTRARIEVSALRQSVDRKPPGSPTLTTRISGSAQVVRPSGSSLAERGSGGTGLPGSTRPAAASNNMQHVINHHHTAVQHAVTGMHSNRPSEHTNEGMRRLQAILGPGTSLSSPQLILDSHSSLDSGEPSPTSGAPQHGRRAGTRPTSLTNSTSLTSTQTVPPPPVPGPLSSSHAAVGASTGGYTPSMLTAEPLPMRRSLAGRSIQQVLAGRDSHGGSDGEHSGRAGAGAHGSAGTKLGGGGAAGSAGKEAGAGGKTWWRAPGHKPGPVAGRRMA</sequence>
<feature type="compositionally biased region" description="Polar residues" evidence="1">
    <location>
        <begin position="301"/>
        <end position="327"/>
    </location>
</feature>
<name>A0A7S0S0U0_9CHLO</name>
<protein>
    <submittedName>
        <fullName evidence="2">Uncharacterized protein</fullName>
    </submittedName>
</protein>
<feature type="compositionally biased region" description="Gly residues" evidence="1">
    <location>
        <begin position="418"/>
        <end position="447"/>
    </location>
</feature>
<feature type="region of interest" description="Disordered" evidence="1">
    <location>
        <begin position="175"/>
        <end position="254"/>
    </location>
</feature>
<dbReference type="AlphaFoldDB" id="A0A7S0S0U0"/>
<evidence type="ECO:0000256" key="1">
    <source>
        <dbReference type="SAM" id="MobiDB-lite"/>
    </source>
</evidence>
<feature type="compositionally biased region" description="Polar residues" evidence="1">
    <location>
        <begin position="216"/>
        <end position="226"/>
    </location>
</feature>
<feature type="region of interest" description="Disordered" evidence="1">
    <location>
        <begin position="403"/>
        <end position="467"/>
    </location>
</feature>
<feature type="compositionally biased region" description="Basic and acidic residues" evidence="1">
    <location>
        <begin position="404"/>
        <end position="416"/>
    </location>
</feature>
<feature type="region of interest" description="Disordered" evidence="1">
    <location>
        <begin position="84"/>
        <end position="122"/>
    </location>
</feature>
<reference evidence="2" key="1">
    <citation type="submission" date="2021-01" db="EMBL/GenBank/DDBJ databases">
        <authorList>
            <person name="Corre E."/>
            <person name="Pelletier E."/>
            <person name="Niang G."/>
            <person name="Scheremetjew M."/>
            <person name="Finn R."/>
            <person name="Kale V."/>
            <person name="Holt S."/>
            <person name="Cochrane G."/>
            <person name="Meng A."/>
            <person name="Brown T."/>
            <person name="Cohen L."/>
        </authorList>
    </citation>
    <scope>NUCLEOTIDE SEQUENCE</scope>
    <source>
        <strain evidence="2">SAG 11-49</strain>
    </source>
</reference>
<organism evidence="2">
    <name type="scientific">Chlamydomonas leiostraca</name>
    <dbReference type="NCBI Taxonomy" id="1034604"/>
    <lineage>
        <taxon>Eukaryota</taxon>
        <taxon>Viridiplantae</taxon>
        <taxon>Chlorophyta</taxon>
        <taxon>core chlorophytes</taxon>
        <taxon>Chlorophyceae</taxon>
        <taxon>CS clade</taxon>
        <taxon>Chlamydomonadales</taxon>
        <taxon>Chlamydomonadaceae</taxon>
        <taxon>Chlamydomonas</taxon>
    </lineage>
</organism>
<accession>A0A7S0S0U0</accession>
<feature type="compositionally biased region" description="Acidic residues" evidence="1">
    <location>
        <begin position="103"/>
        <end position="117"/>
    </location>
</feature>
<dbReference type="EMBL" id="HBFB01030386">
    <property type="protein sequence ID" value="CAD8692791.1"/>
    <property type="molecule type" value="Transcribed_RNA"/>
</dbReference>